<evidence type="ECO:0000313" key="1">
    <source>
        <dbReference type="EMBL" id="SHH80466.1"/>
    </source>
</evidence>
<gene>
    <name evidence="1" type="ORF">SAMN02745196_01449</name>
</gene>
<dbReference type="EMBL" id="FQXP01000005">
    <property type="protein sequence ID" value="SHH80466.1"/>
    <property type="molecule type" value="Genomic_DNA"/>
</dbReference>
<dbReference type="OrthoDB" id="9154220at2"/>
<name>A0A1M5VZ04_9CLOT</name>
<sequence>MNEIFIKSIYKSIVEENRSLYKNLFDNTDIDNASDEYWKKSLKLYNSLSEENKETLITIIQQTMIDTISNMLDIIDGSSTLSGSDTEPKLYLNDADTDGELQDLFLEYVGEIKE</sequence>
<reference evidence="1 2" key="1">
    <citation type="submission" date="2016-11" db="EMBL/GenBank/DDBJ databases">
        <authorList>
            <person name="Jaros S."/>
            <person name="Januszkiewicz K."/>
            <person name="Wedrychowicz H."/>
        </authorList>
    </citation>
    <scope>NUCLEOTIDE SEQUENCE [LARGE SCALE GENOMIC DNA]</scope>
    <source>
        <strain evidence="1 2">DSM 3089</strain>
    </source>
</reference>
<evidence type="ECO:0000313" key="2">
    <source>
        <dbReference type="Proteomes" id="UP000184526"/>
    </source>
</evidence>
<organism evidence="1 2">
    <name type="scientific">Clostridium collagenovorans DSM 3089</name>
    <dbReference type="NCBI Taxonomy" id="1121306"/>
    <lineage>
        <taxon>Bacteria</taxon>
        <taxon>Bacillati</taxon>
        <taxon>Bacillota</taxon>
        <taxon>Clostridia</taxon>
        <taxon>Eubacteriales</taxon>
        <taxon>Clostridiaceae</taxon>
        <taxon>Clostridium</taxon>
    </lineage>
</organism>
<dbReference type="Proteomes" id="UP000184526">
    <property type="component" value="Unassembled WGS sequence"/>
</dbReference>
<dbReference type="RefSeq" id="WP_072831361.1">
    <property type="nucleotide sequence ID" value="NZ_FQXP01000005.1"/>
</dbReference>
<dbReference type="AlphaFoldDB" id="A0A1M5VZ04"/>
<protein>
    <submittedName>
        <fullName evidence="1">Uncharacterized protein</fullName>
    </submittedName>
</protein>
<keyword evidence="2" id="KW-1185">Reference proteome</keyword>
<proteinExistence type="predicted"/>
<accession>A0A1M5VZ04</accession>